<gene>
    <name evidence="4" type="ORF">GT019_08615</name>
</gene>
<dbReference type="InterPro" id="IPR012093">
    <property type="entry name" value="Pirin"/>
</dbReference>
<dbReference type="Gene3D" id="2.60.120.10">
    <property type="entry name" value="Jelly Rolls"/>
    <property type="match status" value="1"/>
</dbReference>
<dbReference type="RefSeq" id="WP_161742703.1">
    <property type="nucleotide sequence ID" value="NZ_JAAAMV010000003.1"/>
</dbReference>
<dbReference type="InterPro" id="IPR014710">
    <property type="entry name" value="RmlC-like_jellyroll"/>
</dbReference>
<dbReference type="PANTHER" id="PTHR43212:SF3">
    <property type="entry name" value="QUERCETIN 2,3-DIOXYGENASE"/>
    <property type="match status" value="1"/>
</dbReference>
<dbReference type="InterPro" id="IPR003829">
    <property type="entry name" value="Pirin_N_dom"/>
</dbReference>
<protein>
    <submittedName>
        <fullName evidence="4">Pirin</fullName>
    </submittedName>
</protein>
<accession>A0ABW9XMR8</accession>
<comment type="similarity">
    <text evidence="1 2">Belongs to the pirin family.</text>
</comment>
<evidence type="ECO:0000256" key="2">
    <source>
        <dbReference type="RuleBase" id="RU003457"/>
    </source>
</evidence>
<dbReference type="Pfam" id="PF02678">
    <property type="entry name" value="Pirin"/>
    <property type="match status" value="1"/>
</dbReference>
<reference evidence="4 5" key="1">
    <citation type="submission" date="2020-01" db="EMBL/GenBank/DDBJ databases">
        <title>Paenibacillus soybeanensis sp. nov. isolated from the nodules of soybean (Glycine max(L.) Merr).</title>
        <authorList>
            <person name="Wang H."/>
        </authorList>
    </citation>
    <scope>NUCLEOTIDE SEQUENCE [LARGE SCALE GENOMIC DNA]</scope>
    <source>
        <strain evidence="4 5">T1</strain>
    </source>
</reference>
<evidence type="ECO:0000256" key="1">
    <source>
        <dbReference type="ARBA" id="ARBA00008416"/>
    </source>
</evidence>
<comment type="caution">
    <text evidence="4">The sequence shown here is derived from an EMBL/GenBank/DDBJ whole genome shotgun (WGS) entry which is preliminary data.</text>
</comment>
<dbReference type="SUPFAM" id="SSF51182">
    <property type="entry name" value="RmlC-like cupins"/>
    <property type="match status" value="1"/>
</dbReference>
<keyword evidence="5" id="KW-1185">Reference proteome</keyword>
<dbReference type="Proteomes" id="UP000665561">
    <property type="component" value="Unassembled WGS sequence"/>
</dbReference>
<dbReference type="EMBL" id="JAAAMV010000003">
    <property type="protein sequence ID" value="NBD23933.1"/>
    <property type="molecule type" value="Genomic_DNA"/>
</dbReference>
<evidence type="ECO:0000313" key="4">
    <source>
        <dbReference type="EMBL" id="NBD23933.1"/>
    </source>
</evidence>
<organism evidence="4 5">
    <name type="scientific">Paenibacillus glycinis</name>
    <dbReference type="NCBI Taxonomy" id="2697035"/>
    <lineage>
        <taxon>Bacteria</taxon>
        <taxon>Bacillati</taxon>
        <taxon>Bacillota</taxon>
        <taxon>Bacilli</taxon>
        <taxon>Bacillales</taxon>
        <taxon>Paenibacillaceae</taxon>
        <taxon>Paenibacillus</taxon>
    </lineage>
</organism>
<dbReference type="PANTHER" id="PTHR43212">
    <property type="entry name" value="QUERCETIN 2,3-DIOXYGENASE"/>
    <property type="match status" value="1"/>
</dbReference>
<name>A0ABW9XMR8_9BACL</name>
<dbReference type="InterPro" id="IPR011051">
    <property type="entry name" value="RmlC_Cupin_sf"/>
</dbReference>
<proteinExistence type="inferred from homology"/>
<evidence type="ECO:0000313" key="5">
    <source>
        <dbReference type="Proteomes" id="UP000665561"/>
    </source>
</evidence>
<feature type="domain" description="Pirin N-terminal" evidence="3">
    <location>
        <begin position="56"/>
        <end position="118"/>
    </location>
</feature>
<sequence>MQTLVYGPTLQGKGAFDGGKITEQKPIGFSGEGSVVKRVSTLFYWAWAHAAKDGYIPLHPHHAFEIMTYVVSGKAEHGDTLGTKSSIGAGGVQLMQTGSGVSHEERFVGPDMEGFQIWFEPFMQEALKTAPTYNQYEHEEFPILKGNGYSQKTIMGYGSPISIVADARMWDVEVAPGAVYRHPVADGRSLTALAIRGGGIWSYADQPDNQTAFKHKDFVLVRADRTDEAVITAAEDAPLRLILIDVPTSVGYELHPKR</sequence>
<evidence type="ECO:0000259" key="3">
    <source>
        <dbReference type="Pfam" id="PF02678"/>
    </source>
</evidence>